<proteinExistence type="predicted"/>
<evidence type="ECO:0000259" key="9">
    <source>
        <dbReference type="PROSITE" id="PS51918"/>
    </source>
</evidence>
<dbReference type="Gene3D" id="3.40.50.280">
    <property type="entry name" value="Cobalamin-binding domain"/>
    <property type="match status" value="1"/>
</dbReference>
<accession>A0ABV9BTE8</accession>
<comment type="cofactor">
    <cofactor evidence="1">
        <name>[4Fe-4S] cluster</name>
        <dbReference type="ChEBI" id="CHEBI:49883"/>
    </cofactor>
</comment>
<keyword evidence="2" id="KW-0489">Methyltransferase</keyword>
<keyword evidence="4" id="KW-0949">S-adenosyl-L-methionine</keyword>
<dbReference type="InterPro" id="IPR006158">
    <property type="entry name" value="Cobalamin-bd"/>
</dbReference>
<dbReference type="InterPro" id="IPR034466">
    <property type="entry name" value="Methyltransferase_Class_B"/>
</dbReference>
<dbReference type="SFLD" id="SFLDG01082">
    <property type="entry name" value="B12-binding_domain_containing"/>
    <property type="match status" value="1"/>
</dbReference>
<dbReference type="Gene3D" id="3.80.30.20">
    <property type="entry name" value="tm_1862 like domain"/>
    <property type="match status" value="1"/>
</dbReference>
<dbReference type="SMART" id="SM00729">
    <property type="entry name" value="Elp3"/>
    <property type="match status" value="1"/>
</dbReference>
<dbReference type="EMBL" id="JBHSFS010000019">
    <property type="protein sequence ID" value="MFC4517287.1"/>
    <property type="molecule type" value="Genomic_DNA"/>
</dbReference>
<evidence type="ECO:0000256" key="2">
    <source>
        <dbReference type="ARBA" id="ARBA00022603"/>
    </source>
</evidence>
<dbReference type="SFLD" id="SFLDG01123">
    <property type="entry name" value="methyltransferase_(Class_B)"/>
    <property type="match status" value="1"/>
</dbReference>
<evidence type="ECO:0000256" key="1">
    <source>
        <dbReference type="ARBA" id="ARBA00001966"/>
    </source>
</evidence>
<evidence type="ECO:0000256" key="5">
    <source>
        <dbReference type="ARBA" id="ARBA00022723"/>
    </source>
</evidence>
<dbReference type="PROSITE" id="PS51332">
    <property type="entry name" value="B12_BINDING"/>
    <property type="match status" value="1"/>
</dbReference>
<dbReference type="SUPFAM" id="SSF102114">
    <property type="entry name" value="Radical SAM enzymes"/>
    <property type="match status" value="1"/>
</dbReference>
<dbReference type="InterPro" id="IPR007197">
    <property type="entry name" value="rSAM"/>
</dbReference>
<dbReference type="CDD" id="cd01335">
    <property type="entry name" value="Radical_SAM"/>
    <property type="match status" value="1"/>
</dbReference>
<keyword evidence="5" id="KW-0479">Metal-binding</keyword>
<feature type="domain" description="B12-binding" evidence="8">
    <location>
        <begin position="48"/>
        <end position="199"/>
    </location>
</feature>
<feature type="domain" description="Radical SAM core" evidence="9">
    <location>
        <begin position="236"/>
        <end position="455"/>
    </location>
</feature>
<dbReference type="InterPro" id="IPR023404">
    <property type="entry name" value="rSAM_horseshoe"/>
</dbReference>
<keyword evidence="3" id="KW-0808">Transferase</keyword>
<dbReference type="InterPro" id="IPR036724">
    <property type="entry name" value="Cobalamin-bd_sf"/>
</dbReference>
<dbReference type="PANTHER" id="PTHR43409">
    <property type="entry name" value="ANAEROBIC MAGNESIUM-PROTOPORPHYRIN IX MONOMETHYL ESTER CYCLASE-RELATED"/>
    <property type="match status" value="1"/>
</dbReference>
<protein>
    <submittedName>
        <fullName evidence="10">PhpK family radical SAM P-methyltransferase</fullName>
    </submittedName>
</protein>
<dbReference type="PROSITE" id="PS51918">
    <property type="entry name" value="RADICAL_SAM"/>
    <property type="match status" value="1"/>
</dbReference>
<reference evidence="11" key="1">
    <citation type="journal article" date="2019" name="Int. J. Syst. Evol. Microbiol.">
        <title>The Global Catalogue of Microorganisms (GCM) 10K type strain sequencing project: providing services to taxonomists for standard genome sequencing and annotation.</title>
        <authorList>
            <consortium name="The Broad Institute Genomics Platform"/>
            <consortium name="The Broad Institute Genome Sequencing Center for Infectious Disease"/>
            <person name="Wu L."/>
            <person name="Ma J."/>
        </authorList>
    </citation>
    <scope>NUCLEOTIDE SEQUENCE [LARGE SCALE GENOMIC DNA]</scope>
    <source>
        <strain evidence="11">CECT 8064</strain>
    </source>
</reference>
<dbReference type="InterPro" id="IPR051198">
    <property type="entry name" value="BchE-like"/>
</dbReference>
<dbReference type="InterPro" id="IPR058240">
    <property type="entry name" value="rSAM_sf"/>
</dbReference>
<evidence type="ECO:0000256" key="4">
    <source>
        <dbReference type="ARBA" id="ARBA00022691"/>
    </source>
</evidence>
<evidence type="ECO:0000256" key="3">
    <source>
        <dbReference type="ARBA" id="ARBA00022679"/>
    </source>
</evidence>
<keyword evidence="11" id="KW-1185">Reference proteome</keyword>
<comment type="caution">
    <text evidence="10">The sequence shown here is derived from an EMBL/GenBank/DDBJ whole genome shotgun (WGS) entry which is preliminary data.</text>
</comment>
<evidence type="ECO:0000313" key="11">
    <source>
        <dbReference type="Proteomes" id="UP001595990"/>
    </source>
</evidence>
<dbReference type="InterPro" id="IPR031003">
    <property type="entry name" value="BcpD_PhpK_rSAM"/>
</dbReference>
<dbReference type="Pfam" id="PF04055">
    <property type="entry name" value="Radical_SAM"/>
    <property type="match status" value="1"/>
</dbReference>
<keyword evidence="7" id="KW-0411">Iron-sulfur</keyword>
<evidence type="ECO:0000256" key="7">
    <source>
        <dbReference type="ARBA" id="ARBA00023014"/>
    </source>
</evidence>
<evidence type="ECO:0000259" key="8">
    <source>
        <dbReference type="PROSITE" id="PS51332"/>
    </source>
</evidence>
<organism evidence="10 11">
    <name type="scientific">Streptomyces ehimensis</name>
    <dbReference type="NCBI Taxonomy" id="68195"/>
    <lineage>
        <taxon>Bacteria</taxon>
        <taxon>Bacillati</taxon>
        <taxon>Actinomycetota</taxon>
        <taxon>Actinomycetes</taxon>
        <taxon>Kitasatosporales</taxon>
        <taxon>Streptomycetaceae</taxon>
        <taxon>Streptomyces</taxon>
    </lineage>
</organism>
<dbReference type="RefSeq" id="WP_417923982.1">
    <property type="nucleotide sequence ID" value="NZ_JBHSFS010000019.1"/>
</dbReference>
<dbReference type="NCBIfam" id="TIGR04479">
    <property type="entry name" value="bcpD_PhpK_rSAM"/>
    <property type="match status" value="1"/>
</dbReference>
<gene>
    <name evidence="10" type="ORF">ACFPEN_30790</name>
</gene>
<evidence type="ECO:0000256" key="6">
    <source>
        <dbReference type="ARBA" id="ARBA00023004"/>
    </source>
</evidence>
<dbReference type="SFLD" id="SFLDS00029">
    <property type="entry name" value="Radical_SAM"/>
    <property type="match status" value="1"/>
</dbReference>
<dbReference type="SUPFAM" id="SSF52242">
    <property type="entry name" value="Cobalamin (vitamin B12)-binding domain"/>
    <property type="match status" value="1"/>
</dbReference>
<evidence type="ECO:0000313" key="10">
    <source>
        <dbReference type="EMBL" id="MFC4517287.1"/>
    </source>
</evidence>
<sequence>MVDCIIVGHNDGDFPMQVDMVAGMGRSSGAYRDLSLAFMQWEGVPTRALDFLTRKQVTDSHGDNRRYHNLEMLWPTITYLGSFLNRHGYSFDYVNLFQDEKEQFAAKLADEPLSVAVTTTLYVTPDPAVEVVRFVREHSPKTKVIVGGPFVANYARQTTRPAFSQVLNLVGADVYVVSSEGENTMVNVLSALKAGKSLRGIPNVIFREDGEWVFNDEKTEKNALDQNMVDYSLFEGALGEFVTLRTAKSCPFSCAFCGFPARAGKYVYQPIELVERELDRIREHDSVTSLTIIDDTVNVPKVRFKEILRMMIRKNYGFRWNSFYRSDHGDDETIELMAEAGCEGVFLGVESGSDTMLKAMNKTARRHNYMRAIPRLRNVGIVTHANLIIGFPGETTETVNETRSLLAEAQPDFFRPQLWYADPITPIWERRDEFDVSGSMFNWRHRTMNSDQAADIIDDMFLNTEGSLWLPQSGFELWSVFYLMRRGMSLDQVKNYVRAFNAAVGENVGRRSAPVEVSSAAVDRLAESAQFSPAGVGR</sequence>
<dbReference type="Proteomes" id="UP001595990">
    <property type="component" value="Unassembled WGS sequence"/>
</dbReference>
<dbReference type="InterPro" id="IPR006638">
    <property type="entry name" value="Elp3/MiaA/NifB-like_rSAM"/>
</dbReference>
<keyword evidence="6" id="KW-0408">Iron</keyword>
<dbReference type="PANTHER" id="PTHR43409:SF7">
    <property type="entry name" value="BLL1977 PROTEIN"/>
    <property type="match status" value="1"/>
</dbReference>
<name>A0ABV9BTE8_9ACTN</name>